<comment type="similarity">
    <text evidence="2">Belongs to the bacterial solute-binding protein 7 family.</text>
</comment>
<feature type="chain" id="PRO_5008518517" evidence="6">
    <location>
        <begin position="24"/>
        <end position="332"/>
    </location>
</feature>
<dbReference type="Pfam" id="PF03480">
    <property type="entry name" value="DctP"/>
    <property type="match status" value="1"/>
</dbReference>
<evidence type="ECO:0000256" key="1">
    <source>
        <dbReference type="ARBA" id="ARBA00004418"/>
    </source>
</evidence>
<evidence type="ECO:0000256" key="5">
    <source>
        <dbReference type="ARBA" id="ARBA00022764"/>
    </source>
</evidence>
<evidence type="ECO:0000313" key="8">
    <source>
        <dbReference type="Proteomes" id="UP000013243"/>
    </source>
</evidence>
<dbReference type="Gene3D" id="3.40.190.170">
    <property type="entry name" value="Bacterial extracellular solute-binding protein, family 7"/>
    <property type="match status" value="1"/>
</dbReference>
<evidence type="ECO:0000256" key="4">
    <source>
        <dbReference type="ARBA" id="ARBA00022729"/>
    </source>
</evidence>
<dbReference type="GeneID" id="28252121"/>
<dbReference type="NCBIfam" id="NF037995">
    <property type="entry name" value="TRAP_S1"/>
    <property type="match status" value="1"/>
</dbReference>
<evidence type="ECO:0000313" key="7">
    <source>
        <dbReference type="EMBL" id="ANP43001.1"/>
    </source>
</evidence>
<evidence type="ECO:0000256" key="3">
    <source>
        <dbReference type="ARBA" id="ARBA00022448"/>
    </source>
</evidence>
<dbReference type="KEGG" id="rmb:K529_019765"/>
<evidence type="ECO:0000256" key="6">
    <source>
        <dbReference type="SAM" id="SignalP"/>
    </source>
</evidence>
<protein>
    <submittedName>
        <fullName evidence="7">Transporter</fullName>
    </submittedName>
</protein>
<dbReference type="EMBL" id="CP015231">
    <property type="protein sequence ID" value="ANP43001.1"/>
    <property type="molecule type" value="Genomic_DNA"/>
</dbReference>
<evidence type="ECO:0000256" key="2">
    <source>
        <dbReference type="ARBA" id="ARBA00009023"/>
    </source>
</evidence>
<dbReference type="Proteomes" id="UP000013243">
    <property type="component" value="Plasmid unnamed1"/>
</dbReference>
<dbReference type="AlphaFoldDB" id="A0A1B1A8Y1"/>
<keyword evidence="5" id="KW-0574">Periplasm</keyword>
<sequence length="332" mass="36620">MNVFLKAVAVGSLALQFAAPAFAGDIKLRFAGVFPIDHQGTKMMEQVAADVNAANVGLDMTVFPASQLGSGEALFEDVARGNIDFASAFIYSDTDPRLEFLNMPFLVSSYDDMERVLRDMDSDYNRILQDITDEYGIRVMAANPEGFVGIVASKEPDNWNNFEDKGMNIRVWSSNAVKSTVEALGYRATTMAWGDIFPALQSGIVDGAICCTKTATYSIFAKSDVGTHFIEYNSLLEQTFYYGSERTLAKLNDEQREVIQAAMTKASADFFAYNRENDAVFGQKLIDSGYTILKLNDEDQKAMAEYVRATIWPTMESAVGKDVIDQVLAAVQ</sequence>
<dbReference type="GO" id="GO:0042597">
    <property type="term" value="C:periplasmic space"/>
    <property type="evidence" value="ECO:0007669"/>
    <property type="project" value="UniProtKB-SubCell"/>
</dbReference>
<accession>A0A1B1A8Y1</accession>
<dbReference type="InterPro" id="IPR038404">
    <property type="entry name" value="TRAP_DctP_sf"/>
</dbReference>
<reference evidence="7 8" key="1">
    <citation type="journal article" date="2016" name="ISME J.">
        <title>Global occurrence and heterogeneity of the Roseobacter-clade species Ruegeria mobilis.</title>
        <authorList>
            <person name="Sonnenschein E."/>
            <person name="Gram L."/>
        </authorList>
    </citation>
    <scope>NUCLEOTIDE SEQUENCE [LARGE SCALE GENOMIC DNA]</scope>
    <source>
        <strain evidence="7 8">F1926</strain>
        <plasmid evidence="7 8">unnamed1</plasmid>
    </source>
</reference>
<geneLocation type="plasmid" evidence="7 8">
    <name>unnamed1</name>
</geneLocation>
<dbReference type="PANTHER" id="PTHR33376:SF7">
    <property type="entry name" value="C4-DICARBOXYLATE-BINDING PROTEIN DCTB"/>
    <property type="match status" value="1"/>
</dbReference>
<dbReference type="OrthoDB" id="9803763at2"/>
<keyword evidence="7" id="KW-0614">Plasmid</keyword>
<dbReference type="InterPro" id="IPR018389">
    <property type="entry name" value="DctP_fam"/>
</dbReference>
<dbReference type="RefSeq" id="WP_005614904.1">
    <property type="nucleotide sequence ID" value="NZ_CP015231.1"/>
</dbReference>
<keyword evidence="3" id="KW-0813">Transport</keyword>
<feature type="signal peptide" evidence="6">
    <location>
        <begin position="1"/>
        <end position="23"/>
    </location>
</feature>
<dbReference type="GO" id="GO:0055085">
    <property type="term" value="P:transmembrane transport"/>
    <property type="evidence" value="ECO:0007669"/>
    <property type="project" value="InterPro"/>
</dbReference>
<organism evidence="7 8">
    <name type="scientific">Tritonibacter mobilis F1926</name>
    <dbReference type="NCBI Taxonomy" id="1265309"/>
    <lineage>
        <taxon>Bacteria</taxon>
        <taxon>Pseudomonadati</taxon>
        <taxon>Pseudomonadota</taxon>
        <taxon>Alphaproteobacteria</taxon>
        <taxon>Rhodobacterales</taxon>
        <taxon>Paracoccaceae</taxon>
        <taxon>Tritonibacter</taxon>
    </lineage>
</organism>
<gene>
    <name evidence="7" type="ORF">K529_019765</name>
</gene>
<name>A0A1B1A8Y1_9RHOB</name>
<proteinExistence type="inferred from homology"/>
<comment type="subcellular location">
    <subcellularLocation>
        <location evidence="1">Periplasm</location>
    </subcellularLocation>
</comment>
<keyword evidence="4 6" id="KW-0732">Signal</keyword>
<dbReference type="PANTHER" id="PTHR33376">
    <property type="match status" value="1"/>
</dbReference>